<gene>
    <name evidence="1" type="ORF">HNO88_003614</name>
</gene>
<reference evidence="1 2" key="1">
    <citation type="submission" date="2020-08" db="EMBL/GenBank/DDBJ databases">
        <title>Functional genomics of gut bacteria from endangered species of beetles.</title>
        <authorList>
            <person name="Carlos-Shanley C."/>
        </authorList>
    </citation>
    <scope>NUCLEOTIDE SEQUENCE [LARGE SCALE GENOMIC DNA]</scope>
    <source>
        <strain evidence="1 2">S00245</strain>
    </source>
</reference>
<dbReference type="PIRSF" id="PIRSF010372">
    <property type="entry name" value="PaiB"/>
    <property type="match status" value="1"/>
</dbReference>
<dbReference type="PANTHER" id="PTHR35802">
    <property type="entry name" value="PROTEASE SYNTHASE AND SPORULATION PROTEIN PAI 2"/>
    <property type="match status" value="1"/>
</dbReference>
<dbReference type="PANTHER" id="PTHR35802:SF1">
    <property type="entry name" value="PROTEASE SYNTHASE AND SPORULATION PROTEIN PAI 2"/>
    <property type="match status" value="1"/>
</dbReference>
<organism evidence="1 2">
    <name type="scientific">Novosphingobium chloroacetimidivorans</name>
    <dbReference type="NCBI Taxonomy" id="1428314"/>
    <lineage>
        <taxon>Bacteria</taxon>
        <taxon>Pseudomonadati</taxon>
        <taxon>Pseudomonadota</taxon>
        <taxon>Alphaproteobacteria</taxon>
        <taxon>Sphingomonadales</taxon>
        <taxon>Sphingomonadaceae</taxon>
        <taxon>Novosphingobium</taxon>
    </lineage>
</organism>
<protein>
    <submittedName>
        <fullName evidence="1">Transcriptional regulator</fullName>
    </submittedName>
</protein>
<dbReference type="InterPro" id="IPR012349">
    <property type="entry name" value="Split_barrel_FMN-bd"/>
</dbReference>
<proteinExistence type="predicted"/>
<dbReference type="EMBL" id="JACHLR010000018">
    <property type="protein sequence ID" value="MBB4860272.1"/>
    <property type="molecule type" value="Genomic_DNA"/>
</dbReference>
<comment type="caution">
    <text evidence="1">The sequence shown here is derived from an EMBL/GenBank/DDBJ whole genome shotgun (WGS) entry which is preliminary data.</text>
</comment>
<dbReference type="Proteomes" id="UP000555448">
    <property type="component" value="Unassembled WGS sequence"/>
</dbReference>
<name>A0A7W7NYJ7_9SPHN</name>
<dbReference type="SUPFAM" id="SSF50475">
    <property type="entry name" value="FMN-binding split barrel"/>
    <property type="match status" value="1"/>
</dbReference>
<keyword evidence="2" id="KW-1185">Reference proteome</keyword>
<dbReference type="InterPro" id="IPR007396">
    <property type="entry name" value="TR_PAI2-type"/>
</dbReference>
<evidence type="ECO:0000313" key="1">
    <source>
        <dbReference type="EMBL" id="MBB4860272.1"/>
    </source>
</evidence>
<evidence type="ECO:0000313" key="2">
    <source>
        <dbReference type="Proteomes" id="UP000555448"/>
    </source>
</evidence>
<dbReference type="AlphaFoldDB" id="A0A7W7NYJ7"/>
<dbReference type="Pfam" id="PF04299">
    <property type="entry name" value="FMN_bind_2"/>
    <property type="match status" value="1"/>
</dbReference>
<dbReference type="Gene3D" id="2.30.110.10">
    <property type="entry name" value="Electron Transport, Fmn-binding Protein, Chain A"/>
    <property type="match status" value="1"/>
</dbReference>
<dbReference type="RefSeq" id="WP_184248735.1">
    <property type="nucleotide sequence ID" value="NZ_JACHLR010000018.1"/>
</dbReference>
<sequence length="200" mass="21856">MHPDPHFQPDDRALCEALVEEVGFAMIFAATSQGPRVVHAPLVSTRDGAVQFHVSRRNAIAAHLDGATALCVVNGPDAYISPRWYSQAAQVPTWNYVSVELEGRVRRMDADGLHGQLEALTARHESRIAQGQPWTLDKTPAAVIEAMLKGIVGFELEVQQWRPTFKLSQNKPASERERVIAGLEEAGSPGVAQLMRSLAA</sequence>
<accession>A0A7W7NYJ7</accession>